<dbReference type="AlphaFoldDB" id="A0A1T4X778"/>
<dbReference type="RefSeq" id="WP_078812282.1">
    <property type="nucleotide sequence ID" value="NZ_FUYE01000003.1"/>
</dbReference>
<reference evidence="2" key="1">
    <citation type="submission" date="2017-02" db="EMBL/GenBank/DDBJ databases">
        <authorList>
            <person name="Varghese N."/>
            <person name="Submissions S."/>
        </authorList>
    </citation>
    <scope>NUCLEOTIDE SEQUENCE [LARGE SCALE GENOMIC DNA]</scope>
    <source>
        <strain evidence="2">ATCC 700200</strain>
    </source>
</reference>
<protein>
    <submittedName>
        <fullName evidence="1">Uncharacterized protein</fullName>
    </submittedName>
</protein>
<evidence type="ECO:0000313" key="1">
    <source>
        <dbReference type="EMBL" id="SKA84915.1"/>
    </source>
</evidence>
<gene>
    <name evidence="1" type="ORF">SAMN02745166_01073</name>
</gene>
<organism evidence="1 2">
    <name type="scientific">Prosthecobacter debontii</name>
    <dbReference type="NCBI Taxonomy" id="48467"/>
    <lineage>
        <taxon>Bacteria</taxon>
        <taxon>Pseudomonadati</taxon>
        <taxon>Verrucomicrobiota</taxon>
        <taxon>Verrucomicrobiia</taxon>
        <taxon>Verrucomicrobiales</taxon>
        <taxon>Verrucomicrobiaceae</taxon>
        <taxon>Prosthecobacter</taxon>
    </lineage>
</organism>
<dbReference type="Proteomes" id="UP000190774">
    <property type="component" value="Unassembled WGS sequence"/>
</dbReference>
<proteinExistence type="predicted"/>
<evidence type="ECO:0000313" key="2">
    <source>
        <dbReference type="Proteomes" id="UP000190774"/>
    </source>
</evidence>
<dbReference type="STRING" id="48467.SAMN02745166_01073"/>
<sequence length="665" mass="72430">MPDINTLPFTLGGGGNPDISDPAEVITAMQNTPGFFSSEVYQTLMREDPFLAYISRTKKFFAEGMGDTDTTLVFDVSAPTERDVLNWQVIKEAAPGYNPSAFNVTKTISYGHRKVSACLYKDAVKSPVFSKWDLCFKPKREAQMAQIRQIMVNWTRGIWMHWATMSFQRTVTCRILNSGFGHQAEQVGSYPQWCRPTSILTWRWLEALHPMVYNTPRGATTPEGQKLNDVLAEKQMIFLGHEMFQAMAEQYAREVATDFGKLGGEVHIPELGFVQNRGKYVFALVPYPRRFREPVGNETWEDCIIPSRISVPASGGAAAGFEQQENPDYRNPAIAKYEEIRWANLDSVEWLVPPRAMVKSMSNGKVEMFPASNYTGEFIPVNIKTENDPDAENCWFLARYASGMKGMFPQRSRAIMALAAHPTVKDYTLSGVLPGADADVNRYPITACGLTAAGYLNLLITGTLPADGATPPGTSLFIVSQTGKKYLIGTIHTNNAFAGDHRHAAGRSIDISLPSSLSAAQNCRQQCDPWSHLAFLPASTPSDEAGEPCALCGDGTEGDADVNCTLFAAFYTDSVSDVQNSSNTSIVTGEPFTTAAALQTALNTYLGANGGGTAVVTLGADYLWTVTITADADGGAALEALKSGHITFQDGVGTNKVSFTAENCD</sequence>
<accession>A0A1T4X778</accession>
<dbReference type="EMBL" id="FUYE01000003">
    <property type="protein sequence ID" value="SKA84915.1"/>
    <property type="molecule type" value="Genomic_DNA"/>
</dbReference>
<name>A0A1T4X778_9BACT</name>
<keyword evidence="2" id="KW-1185">Reference proteome</keyword>